<sequence>MEQMEFCVDEMFDIDSPESDEEADIEDVRQLTAVIAADKSTAGSSEPRTVSNTTIEKIDRALSINKLATAKFTQLETVLIGRLKECRQKLQETRDSLTGNQGKKQDKQVFRYLTCGKPYFKD</sequence>
<organism evidence="1">
    <name type="scientific">Pectinophora gossypiella</name>
    <name type="common">Cotton pink bollworm</name>
    <name type="synonym">Depressaria gossypiella</name>
    <dbReference type="NCBI Taxonomy" id="13191"/>
    <lineage>
        <taxon>Eukaryota</taxon>
        <taxon>Metazoa</taxon>
        <taxon>Ecdysozoa</taxon>
        <taxon>Arthropoda</taxon>
        <taxon>Hexapoda</taxon>
        <taxon>Insecta</taxon>
        <taxon>Pterygota</taxon>
        <taxon>Neoptera</taxon>
        <taxon>Endopterygota</taxon>
        <taxon>Lepidoptera</taxon>
        <taxon>Glossata</taxon>
        <taxon>Ditrysia</taxon>
        <taxon>Gelechioidea</taxon>
        <taxon>Gelechiidae</taxon>
        <taxon>Apatetrinae</taxon>
        <taxon>Pectinophora</taxon>
    </lineage>
</organism>
<gene>
    <name evidence="1" type="ORF">g.449</name>
</gene>
<dbReference type="AlphaFoldDB" id="A0A1E1W041"/>
<proteinExistence type="predicted"/>
<evidence type="ECO:0000313" key="1">
    <source>
        <dbReference type="EMBL" id="JAT80299.1"/>
    </source>
</evidence>
<name>A0A1E1W041_PECGO</name>
<dbReference type="EMBL" id="GDQN01010755">
    <property type="protein sequence ID" value="JAT80299.1"/>
    <property type="molecule type" value="Transcribed_RNA"/>
</dbReference>
<reference evidence="1" key="1">
    <citation type="submission" date="2015-09" db="EMBL/GenBank/DDBJ databases">
        <title>De novo assembly of Pectinophora gossypiella (Pink Bollworm) gut transcriptome.</title>
        <authorList>
            <person name="Tassone E.E."/>
        </authorList>
    </citation>
    <scope>NUCLEOTIDE SEQUENCE</scope>
</reference>
<accession>A0A1E1W041</accession>
<dbReference type="OrthoDB" id="2143914at2759"/>
<protein>
    <submittedName>
        <fullName evidence="1">Uncharacterized protein</fullName>
    </submittedName>
</protein>
<feature type="non-terminal residue" evidence="1">
    <location>
        <position position="122"/>
    </location>
</feature>